<evidence type="ECO:0000313" key="4">
    <source>
        <dbReference type="Proteomes" id="UP000654720"/>
    </source>
</evidence>
<accession>A0A412WVR9</accession>
<organism evidence="2 3">
    <name type="scientific">Butyricimonas virosa</name>
    <dbReference type="NCBI Taxonomy" id="544645"/>
    <lineage>
        <taxon>Bacteria</taxon>
        <taxon>Pseudomonadati</taxon>
        <taxon>Bacteroidota</taxon>
        <taxon>Bacteroidia</taxon>
        <taxon>Bacteroidales</taxon>
        <taxon>Odoribacteraceae</taxon>
        <taxon>Butyricimonas</taxon>
    </lineage>
</organism>
<dbReference type="Proteomes" id="UP000283589">
    <property type="component" value="Unassembled WGS sequence"/>
</dbReference>
<dbReference type="EMBL" id="CP069450">
    <property type="protein sequence ID" value="QRO50532.1"/>
    <property type="molecule type" value="Genomic_DNA"/>
</dbReference>
<name>A0A412WVR9_9BACT</name>
<keyword evidence="4" id="KW-1185">Reference proteome</keyword>
<dbReference type="Proteomes" id="UP000654720">
    <property type="component" value="Chromosome"/>
</dbReference>
<evidence type="ECO:0000313" key="1">
    <source>
        <dbReference type="EMBL" id="QRO50532.1"/>
    </source>
</evidence>
<evidence type="ECO:0000313" key="3">
    <source>
        <dbReference type="Proteomes" id="UP000283589"/>
    </source>
</evidence>
<reference evidence="2 3" key="1">
    <citation type="submission" date="2018-08" db="EMBL/GenBank/DDBJ databases">
        <title>A genome reference for cultivated species of the human gut microbiota.</title>
        <authorList>
            <person name="Zou Y."/>
            <person name="Xue W."/>
            <person name="Luo G."/>
        </authorList>
    </citation>
    <scope>NUCLEOTIDE SEQUENCE [LARGE SCALE GENOMIC DNA]</scope>
    <source>
        <strain evidence="2 3">AF14-49</strain>
    </source>
</reference>
<dbReference type="STRING" id="1121130.GCA_000519105_01925"/>
<evidence type="ECO:0000313" key="2">
    <source>
        <dbReference type="EMBL" id="RGV31461.1"/>
    </source>
</evidence>
<reference evidence="1 4" key="2">
    <citation type="submission" date="2021-02" db="EMBL/GenBank/DDBJ databases">
        <title>FDA dAtabase for Regulatory Grade micrObial Sequences (FDA-ARGOS): Supporting development and validation of Infectious Disease Dx tests.</title>
        <authorList>
            <person name="Carlson P."/>
            <person name="Fischbach M."/>
            <person name="Hastie J."/>
            <person name="Bilen M."/>
            <person name="Cheng A."/>
            <person name="Tallon L."/>
            <person name="Sadzewicz L."/>
            <person name="Zhao X."/>
            <person name="Boylan J."/>
            <person name="Ott S."/>
            <person name="Bowen H."/>
            <person name="Vavikolanu K."/>
            <person name="Mehta A."/>
            <person name="Aluvathingal J."/>
            <person name="Nadendla S."/>
            <person name="Yan Y."/>
            <person name="Sichtig H."/>
        </authorList>
    </citation>
    <scope>NUCLEOTIDE SEQUENCE [LARGE SCALE GENOMIC DNA]</scope>
    <source>
        <strain evidence="1 4">FDAARGOS_1229</strain>
    </source>
</reference>
<protein>
    <submittedName>
        <fullName evidence="2">Uncharacterized protein</fullName>
    </submittedName>
</protein>
<dbReference type="EMBL" id="QRZA01000032">
    <property type="protein sequence ID" value="RGV31461.1"/>
    <property type="molecule type" value="Genomic_DNA"/>
</dbReference>
<gene>
    <name evidence="2" type="ORF">DWW18_17285</name>
    <name evidence="1" type="ORF">I6J59_02540</name>
</gene>
<dbReference type="RefSeq" id="WP_027200712.1">
    <property type="nucleotide sequence ID" value="NZ_CALBWO010000057.1"/>
</dbReference>
<dbReference type="AlphaFoldDB" id="A0A412WVR9"/>
<dbReference type="GeneID" id="86892031"/>
<sequence length="68" mass="7726">MKFLLCPKCGIRRFYVKDEKGNNCLVQVTTDYVVVPVHEGDSLEGFDTETLYCLGCSWSGSPKSLKRY</sequence>
<proteinExistence type="predicted"/>